<keyword evidence="6" id="KW-0256">Endoplasmic reticulum</keyword>
<feature type="transmembrane region" description="Helical" evidence="11">
    <location>
        <begin position="20"/>
        <end position="40"/>
    </location>
</feature>
<comment type="similarity">
    <text evidence="2">Belongs to the DDRGK1 family.</text>
</comment>
<dbReference type="GO" id="GO:0005789">
    <property type="term" value="C:endoplasmic reticulum membrane"/>
    <property type="evidence" value="ECO:0007669"/>
    <property type="project" value="UniProtKB-SubCell"/>
</dbReference>
<dbReference type="InterPro" id="IPR019153">
    <property type="entry name" value="DDRGK_dom-contain"/>
</dbReference>
<feature type="region of interest" description="Disordered" evidence="10">
    <location>
        <begin position="45"/>
        <end position="98"/>
    </location>
</feature>
<feature type="non-terminal residue" evidence="12">
    <location>
        <position position="1"/>
    </location>
</feature>
<evidence type="ECO:0000256" key="7">
    <source>
        <dbReference type="ARBA" id="ARBA00022989"/>
    </source>
</evidence>
<comment type="subcellular location">
    <subcellularLocation>
        <location evidence="1">Endoplasmic reticulum membrane</location>
        <topology evidence="1">Single-pass membrane protein</topology>
    </subcellularLocation>
</comment>
<keyword evidence="4 11" id="KW-0812">Transmembrane</keyword>
<evidence type="ECO:0000256" key="10">
    <source>
        <dbReference type="SAM" id="MobiDB-lite"/>
    </source>
</evidence>
<protein>
    <recommendedName>
        <fullName evidence="3">DDRGK domain-containing protein 1</fullName>
    </recommendedName>
</protein>
<dbReference type="PANTHER" id="PTHR48176:SF1">
    <property type="entry name" value="DDRGK DOMAIN-CONTAINING PROTEIN 1"/>
    <property type="match status" value="1"/>
</dbReference>
<feature type="coiled-coil region" evidence="9">
    <location>
        <begin position="107"/>
        <end position="169"/>
    </location>
</feature>
<gene>
    <name evidence="12" type="primary">DDRGK1</name>
</gene>
<dbReference type="Pfam" id="PF09756">
    <property type="entry name" value="DDRGK"/>
    <property type="match status" value="1"/>
</dbReference>
<dbReference type="EMBL" id="HAAD01001814">
    <property type="protein sequence ID" value="CDG68046.1"/>
    <property type="molecule type" value="mRNA"/>
</dbReference>
<feature type="compositionally biased region" description="Basic and acidic residues" evidence="10">
    <location>
        <begin position="74"/>
        <end position="86"/>
    </location>
</feature>
<accession>T2M7K9</accession>
<dbReference type="SUPFAM" id="SSF46785">
    <property type="entry name" value="Winged helix' DNA-binding domain"/>
    <property type="match status" value="1"/>
</dbReference>
<evidence type="ECO:0000256" key="8">
    <source>
        <dbReference type="ARBA" id="ARBA00023136"/>
    </source>
</evidence>
<dbReference type="GO" id="GO:0044389">
    <property type="term" value="F:ubiquitin-like protein ligase binding"/>
    <property type="evidence" value="ECO:0007669"/>
    <property type="project" value="TreeGrafter"/>
</dbReference>
<keyword evidence="8 11" id="KW-0472">Membrane</keyword>
<sequence>KKMVNDKTGKLSERTQYAAFIWLVLACVFGLLLMLTYYFVDKEKKKKKEKPVATSPPQEGPSRARIQRSRRMRVQRESENFERLSDEEGPEMWDDDKPVGKIGAKKLRKLEMKAENREIRKTELEEREERKKKDMLLAAEKKKEEELRIQAEAELAEKERLKKEEQERKDYEEYLKLKTEFTVEESGNVGILSEEESQSLLQEFIDFIKNSKVVLLEDVASHFGLKTQEVIDRLENLQEMGRITGVMDDRGKFVYISEEELKNFAKFIKQRGRISIAELAESSNSLIKLDEANRKNVLIEAPA</sequence>
<evidence type="ECO:0000256" key="6">
    <source>
        <dbReference type="ARBA" id="ARBA00022824"/>
    </source>
</evidence>
<evidence type="ECO:0000256" key="5">
    <source>
        <dbReference type="ARBA" id="ARBA00022786"/>
    </source>
</evidence>
<dbReference type="SMART" id="SM01128">
    <property type="entry name" value="DDRGK"/>
    <property type="match status" value="1"/>
</dbReference>
<dbReference type="Gene3D" id="1.10.10.10">
    <property type="entry name" value="Winged helix-like DNA-binding domain superfamily/Winged helix DNA-binding domain"/>
    <property type="match status" value="1"/>
</dbReference>
<evidence type="ECO:0000313" key="12">
    <source>
        <dbReference type="EMBL" id="CDG68046.1"/>
    </source>
</evidence>
<dbReference type="InterPro" id="IPR036388">
    <property type="entry name" value="WH-like_DNA-bd_sf"/>
</dbReference>
<dbReference type="InterPro" id="IPR050899">
    <property type="entry name" value="DDRGK_domain-containing"/>
</dbReference>
<dbReference type="OrthoDB" id="6022381at2759"/>
<organism evidence="12">
    <name type="scientific">Hydra vulgaris</name>
    <name type="common">Hydra</name>
    <name type="synonym">Hydra attenuata</name>
    <dbReference type="NCBI Taxonomy" id="6087"/>
    <lineage>
        <taxon>Eukaryota</taxon>
        <taxon>Metazoa</taxon>
        <taxon>Cnidaria</taxon>
        <taxon>Hydrozoa</taxon>
        <taxon>Hydroidolina</taxon>
        <taxon>Anthoathecata</taxon>
        <taxon>Aplanulata</taxon>
        <taxon>Hydridae</taxon>
        <taxon>Hydra</taxon>
    </lineage>
</organism>
<evidence type="ECO:0000256" key="2">
    <source>
        <dbReference type="ARBA" id="ARBA00009829"/>
    </source>
</evidence>
<proteinExistence type="evidence at transcript level"/>
<dbReference type="AlphaFoldDB" id="T2M7K9"/>
<dbReference type="PANTHER" id="PTHR48176">
    <property type="entry name" value="DDRGK DOMAIN-CONTAINING PROTEIN 1"/>
    <property type="match status" value="1"/>
</dbReference>
<keyword evidence="7 11" id="KW-1133">Transmembrane helix</keyword>
<name>T2M7K9_HYDVU</name>
<dbReference type="FunFam" id="1.10.10.10:FF:000143">
    <property type="entry name" value="DDRGK domain-containing protein 1"/>
    <property type="match status" value="1"/>
</dbReference>
<evidence type="ECO:0000256" key="9">
    <source>
        <dbReference type="SAM" id="Coils"/>
    </source>
</evidence>
<keyword evidence="9" id="KW-0175">Coiled coil</keyword>
<evidence type="ECO:0000256" key="1">
    <source>
        <dbReference type="ARBA" id="ARBA00004389"/>
    </source>
</evidence>
<keyword evidence="5" id="KW-0833">Ubl conjugation pathway</keyword>
<evidence type="ECO:0000256" key="11">
    <source>
        <dbReference type="SAM" id="Phobius"/>
    </source>
</evidence>
<evidence type="ECO:0000256" key="4">
    <source>
        <dbReference type="ARBA" id="ARBA00022692"/>
    </source>
</evidence>
<dbReference type="InterPro" id="IPR036390">
    <property type="entry name" value="WH_DNA-bd_sf"/>
</dbReference>
<reference evidence="12" key="1">
    <citation type="journal article" date="2013" name="Genome Biol. Evol.">
        <title>Punctuated emergences of genetic and phenotypic innovations in eumetazoan, bilaterian, euteleostome, and hominidae ancestors.</title>
        <authorList>
            <person name="Wenger Y."/>
            <person name="Galliot B."/>
        </authorList>
    </citation>
    <scope>NUCLEOTIDE SEQUENCE</scope>
    <source>
        <tissue evidence="12">Whole animals</tissue>
    </source>
</reference>
<evidence type="ECO:0000256" key="3">
    <source>
        <dbReference type="ARBA" id="ARBA00018218"/>
    </source>
</evidence>